<protein>
    <submittedName>
        <fullName evidence="1">SEC-C motif-containing protein</fullName>
    </submittedName>
</protein>
<accession>A0A1M5SL71</accession>
<organism evidence="1 2">
    <name type="scientific">Bradyrhizobium erythrophlei</name>
    <dbReference type="NCBI Taxonomy" id="1437360"/>
    <lineage>
        <taxon>Bacteria</taxon>
        <taxon>Pseudomonadati</taxon>
        <taxon>Pseudomonadota</taxon>
        <taxon>Alphaproteobacteria</taxon>
        <taxon>Hyphomicrobiales</taxon>
        <taxon>Nitrobacteraceae</taxon>
        <taxon>Bradyrhizobium</taxon>
    </lineage>
</organism>
<dbReference type="InterPro" id="IPR010602">
    <property type="entry name" value="DUF1186"/>
</dbReference>
<dbReference type="Gene3D" id="3.10.450.50">
    <property type="match status" value="1"/>
</dbReference>
<evidence type="ECO:0000313" key="2">
    <source>
        <dbReference type="Proteomes" id="UP000189796"/>
    </source>
</evidence>
<dbReference type="Proteomes" id="UP000189796">
    <property type="component" value="Chromosome I"/>
</dbReference>
<dbReference type="Pfam" id="PF02810">
    <property type="entry name" value="SEC-C"/>
    <property type="match status" value="1"/>
</dbReference>
<dbReference type="SUPFAM" id="SSF103642">
    <property type="entry name" value="Sec-C motif"/>
    <property type="match status" value="1"/>
</dbReference>
<evidence type="ECO:0000313" key="1">
    <source>
        <dbReference type="EMBL" id="SHH39312.1"/>
    </source>
</evidence>
<dbReference type="Pfam" id="PF06685">
    <property type="entry name" value="DUF1186"/>
    <property type="match status" value="1"/>
</dbReference>
<proteinExistence type="predicted"/>
<sequence>MDAMQVIEELGVPGRLPVEAIRAAQADRETIVPIFLRMIDDFLELQGPLDPNALFFIFHLLGEWREKSAYWPLASLLRLPGDVLDTILGDCVTETSHRVMAAVFDGDPDPLYEIIRDSDADEYVRAKMCQAIAMLTLRGDLPRDATAAFLRDCYAQLDPQKDCYVWSGWVDAVAWLGLTELKPLVQQAFLRGSINPGWLSFEDFEKDLQHSVEFPEAPPLVPDGDLSLWGDTIAEMSDWACFKPKAKRKMQSELQLAASLGLPHREPLRSVGRNDPCPCGSGMKFKKCCLGTTSVDLSGGAAPKGPVAPWLREP</sequence>
<gene>
    <name evidence="1" type="ORF">SAMN05443248_4650</name>
</gene>
<dbReference type="OrthoDB" id="1551443at2"/>
<name>A0A1M5SL71_9BRAD</name>
<dbReference type="RefSeq" id="WP_079603414.1">
    <property type="nucleotide sequence ID" value="NZ_LT670817.1"/>
</dbReference>
<dbReference type="AlphaFoldDB" id="A0A1M5SL71"/>
<dbReference type="EMBL" id="LT670817">
    <property type="protein sequence ID" value="SHH39312.1"/>
    <property type="molecule type" value="Genomic_DNA"/>
</dbReference>
<dbReference type="InterPro" id="IPR004027">
    <property type="entry name" value="SEC_C_motif"/>
</dbReference>
<reference evidence="1 2" key="1">
    <citation type="submission" date="2016-11" db="EMBL/GenBank/DDBJ databases">
        <authorList>
            <person name="Jaros S."/>
            <person name="Januszkiewicz K."/>
            <person name="Wedrychowicz H."/>
        </authorList>
    </citation>
    <scope>NUCLEOTIDE SEQUENCE [LARGE SCALE GENOMIC DNA]</scope>
    <source>
        <strain evidence="1 2">GAS138</strain>
    </source>
</reference>